<protein>
    <recommendedName>
        <fullName evidence="1">NAD-dependent epimerase/dehydratase domain-containing protein</fullName>
    </recommendedName>
</protein>
<gene>
    <name evidence="2" type="ORF">RIF29_12732</name>
</gene>
<dbReference type="GO" id="GO:0005737">
    <property type="term" value="C:cytoplasm"/>
    <property type="evidence" value="ECO:0007669"/>
    <property type="project" value="TreeGrafter"/>
</dbReference>
<comment type="caution">
    <text evidence="2">The sequence shown here is derived from an EMBL/GenBank/DDBJ whole genome shotgun (WGS) entry which is preliminary data.</text>
</comment>
<dbReference type="PANTHER" id="PTHR48079:SF6">
    <property type="entry name" value="NAD(P)-BINDING DOMAIN-CONTAINING PROTEIN-RELATED"/>
    <property type="match status" value="1"/>
</dbReference>
<evidence type="ECO:0000259" key="1">
    <source>
        <dbReference type="Pfam" id="PF01370"/>
    </source>
</evidence>
<reference evidence="2 3" key="1">
    <citation type="submission" date="2024-01" db="EMBL/GenBank/DDBJ databases">
        <title>The genomes of 5 underutilized Papilionoideae crops provide insights into root nodulation and disease resistanc.</title>
        <authorList>
            <person name="Yuan L."/>
        </authorList>
    </citation>
    <scope>NUCLEOTIDE SEQUENCE [LARGE SCALE GENOMIC DNA]</scope>
    <source>
        <strain evidence="2">ZHUSHIDOU_FW_LH</strain>
        <tissue evidence="2">Leaf</tissue>
    </source>
</reference>
<evidence type="ECO:0000313" key="3">
    <source>
        <dbReference type="Proteomes" id="UP001372338"/>
    </source>
</evidence>
<evidence type="ECO:0000313" key="2">
    <source>
        <dbReference type="EMBL" id="KAK7283305.1"/>
    </source>
</evidence>
<name>A0AAN9INH5_CROPI</name>
<dbReference type="GO" id="GO:0004029">
    <property type="term" value="F:aldehyde dehydrogenase (NAD+) activity"/>
    <property type="evidence" value="ECO:0007669"/>
    <property type="project" value="TreeGrafter"/>
</dbReference>
<dbReference type="CDD" id="cd05228">
    <property type="entry name" value="AR_FR_like_1_SDR_e"/>
    <property type="match status" value="1"/>
</dbReference>
<dbReference type="FunFam" id="3.40.50.720:FF:000425">
    <property type="entry name" value="NAD(P)-binding Rossmann-fold superfamily protein"/>
    <property type="match status" value="1"/>
</dbReference>
<dbReference type="Proteomes" id="UP001372338">
    <property type="component" value="Unassembled WGS sequence"/>
</dbReference>
<dbReference type="Gene3D" id="3.40.50.720">
    <property type="entry name" value="NAD(P)-binding Rossmann-like Domain"/>
    <property type="match status" value="1"/>
</dbReference>
<accession>A0AAN9INH5</accession>
<organism evidence="2 3">
    <name type="scientific">Crotalaria pallida</name>
    <name type="common">Smooth rattlebox</name>
    <name type="synonym">Crotalaria striata</name>
    <dbReference type="NCBI Taxonomy" id="3830"/>
    <lineage>
        <taxon>Eukaryota</taxon>
        <taxon>Viridiplantae</taxon>
        <taxon>Streptophyta</taxon>
        <taxon>Embryophyta</taxon>
        <taxon>Tracheophyta</taxon>
        <taxon>Spermatophyta</taxon>
        <taxon>Magnoliopsida</taxon>
        <taxon>eudicotyledons</taxon>
        <taxon>Gunneridae</taxon>
        <taxon>Pentapetalae</taxon>
        <taxon>rosids</taxon>
        <taxon>fabids</taxon>
        <taxon>Fabales</taxon>
        <taxon>Fabaceae</taxon>
        <taxon>Papilionoideae</taxon>
        <taxon>50 kb inversion clade</taxon>
        <taxon>genistoids sensu lato</taxon>
        <taxon>core genistoids</taxon>
        <taxon>Crotalarieae</taxon>
        <taxon>Crotalaria</taxon>
    </lineage>
</organism>
<dbReference type="Pfam" id="PF01370">
    <property type="entry name" value="Epimerase"/>
    <property type="match status" value="1"/>
</dbReference>
<dbReference type="InterPro" id="IPR001509">
    <property type="entry name" value="Epimerase_deHydtase"/>
</dbReference>
<sequence>MKKIVVTGASGYLGGRLCNALHRQGYSVRVLVRPTSDLSDLPPSSSSAPLEIVFGDVTDYSSLLSAFSDCSVVFHLAALVEPWLPDPSKFFSVNVGGLKNVLEAVKETKTVEKLIYTSSFFALGPTDDKGIADENQVHHEKFFCTEYEKSKVAADKIALEAASDGVPIVLLYPGVIYGPGKVTAGNVVARMIVERFSGRLPGYIGNGNDRFSFSHVDDVVEGHIAAMTKGQLGNRYPVTGENASFKQVFDMAAVITDTKRPIFSIPLWVIEAYGWLSVLFARITGKLPLISPPTVHALRHRWEYSCEKAKQELDYRPRSLREGLAEMLLWLKNLGLIRYPANITL</sequence>
<dbReference type="AlphaFoldDB" id="A0AAN9INH5"/>
<dbReference type="InterPro" id="IPR051783">
    <property type="entry name" value="NAD(P)-dependent_oxidoreduct"/>
</dbReference>
<proteinExistence type="predicted"/>
<dbReference type="EMBL" id="JAYWIO010000002">
    <property type="protein sequence ID" value="KAK7283305.1"/>
    <property type="molecule type" value="Genomic_DNA"/>
</dbReference>
<dbReference type="SUPFAM" id="SSF51735">
    <property type="entry name" value="NAD(P)-binding Rossmann-fold domains"/>
    <property type="match status" value="1"/>
</dbReference>
<feature type="domain" description="NAD-dependent epimerase/dehydratase" evidence="1">
    <location>
        <begin position="4"/>
        <end position="234"/>
    </location>
</feature>
<keyword evidence="3" id="KW-1185">Reference proteome</keyword>
<dbReference type="PANTHER" id="PTHR48079">
    <property type="entry name" value="PROTEIN YEEZ"/>
    <property type="match status" value="1"/>
</dbReference>
<dbReference type="InterPro" id="IPR036291">
    <property type="entry name" value="NAD(P)-bd_dom_sf"/>
</dbReference>